<evidence type="ECO:0000256" key="3">
    <source>
        <dbReference type="ARBA" id="ARBA00022729"/>
    </source>
</evidence>
<evidence type="ECO:0000313" key="6">
    <source>
        <dbReference type="Proteomes" id="UP000288943"/>
    </source>
</evidence>
<reference evidence="5 6" key="1">
    <citation type="submission" date="2018-01" db="EMBL/GenBank/DDBJ databases">
        <title>The whole genome sequencing and assembly of Paenibacillus chitinolyticus KCCM 41400 strain.</title>
        <authorList>
            <person name="Kim J.-Y."/>
            <person name="Park M.-K."/>
            <person name="Lee Y.-J."/>
            <person name="Yi H."/>
            <person name="Bahn Y.-S."/>
            <person name="Kim J.F."/>
            <person name="Lee D.-W."/>
        </authorList>
    </citation>
    <scope>NUCLEOTIDE SEQUENCE [LARGE SCALE GENOMIC DNA]</scope>
    <source>
        <strain evidence="5 6">KCCM 41400</strain>
    </source>
</reference>
<feature type="chain" id="PRO_5039488412" evidence="4">
    <location>
        <begin position="26"/>
        <end position="430"/>
    </location>
</feature>
<dbReference type="GO" id="GO:0042956">
    <property type="term" value="P:maltodextrin transmembrane transport"/>
    <property type="evidence" value="ECO:0007669"/>
    <property type="project" value="TreeGrafter"/>
</dbReference>
<organism evidence="5 6">
    <name type="scientific">Paenibacillus chitinolyticus</name>
    <dbReference type="NCBI Taxonomy" id="79263"/>
    <lineage>
        <taxon>Bacteria</taxon>
        <taxon>Bacillati</taxon>
        <taxon>Bacillota</taxon>
        <taxon>Bacilli</taxon>
        <taxon>Bacillales</taxon>
        <taxon>Paenibacillaceae</taxon>
        <taxon>Paenibacillus</taxon>
    </lineage>
</organism>
<protein>
    <submittedName>
        <fullName evidence="5">ABC transporter substrate-binding protein</fullName>
    </submittedName>
</protein>
<sequence length="430" mass="48244">MKKVRFFSFISLLFAMIIVSSCTNDKETTADNSANPDGKVKLVFWSHQEDAFMNAYKDLIAAYQAKHPEVEIDYQSFPYDVYPQKLKASFIAKNPPDIAEMFGTWVPVYSTNGLLAEIPDGERLRDGYYKAPLGGYSLNGKLYGLPLEFNIENGGMLIHPKMLKEKGIEGPPSTWEELVESARKLTVRDGKGIKVKGFDFVSGDNITFTFLSMILQQNGKYWGENDHVNFRTPEAKKAMQALVSLIKDDKVADLTTFGGELDISDYFFQGSSAMTYRGPWSIAAGLNTYKAEDFEYVPVPSFTANPPSYAAESGWGLVASQKSKQRKAAVDFIEFVSSNENLLQWNLSTFTVPAKKEVAENPEFLKANPFMKTSLDILTLGEWIGPITDRDYFFKVINDHFQLMASGQETVEAGLRGIEKSINDNQDQHK</sequence>
<dbReference type="PANTHER" id="PTHR30061:SF50">
    <property type="entry name" value="MALTOSE_MALTODEXTRIN-BINDING PERIPLASMIC PROTEIN"/>
    <property type="match status" value="1"/>
</dbReference>
<dbReference type="GO" id="GO:0055052">
    <property type="term" value="C:ATP-binding cassette (ABC) transporter complex, substrate-binding subunit-containing"/>
    <property type="evidence" value="ECO:0007669"/>
    <property type="project" value="TreeGrafter"/>
</dbReference>
<evidence type="ECO:0000256" key="2">
    <source>
        <dbReference type="ARBA" id="ARBA00022448"/>
    </source>
</evidence>
<proteinExistence type="inferred from homology"/>
<dbReference type="Gene3D" id="3.40.190.10">
    <property type="entry name" value="Periplasmic binding protein-like II"/>
    <property type="match status" value="1"/>
</dbReference>
<dbReference type="EMBL" id="CP026520">
    <property type="protein sequence ID" value="QAV19471.1"/>
    <property type="molecule type" value="Genomic_DNA"/>
</dbReference>
<dbReference type="CDD" id="cd14748">
    <property type="entry name" value="PBP2_UgpB"/>
    <property type="match status" value="1"/>
</dbReference>
<evidence type="ECO:0000256" key="4">
    <source>
        <dbReference type="SAM" id="SignalP"/>
    </source>
</evidence>
<dbReference type="SUPFAM" id="SSF53850">
    <property type="entry name" value="Periplasmic binding protein-like II"/>
    <property type="match status" value="1"/>
</dbReference>
<evidence type="ECO:0000313" key="5">
    <source>
        <dbReference type="EMBL" id="QAV19471.1"/>
    </source>
</evidence>
<dbReference type="PROSITE" id="PS51257">
    <property type="entry name" value="PROKAR_LIPOPROTEIN"/>
    <property type="match status" value="1"/>
</dbReference>
<name>A0A410WZ61_9BACL</name>
<dbReference type="KEGG" id="pchi:PC41400_18105"/>
<evidence type="ECO:0000256" key="1">
    <source>
        <dbReference type="ARBA" id="ARBA00008520"/>
    </source>
</evidence>
<accession>A0A410WZ61</accession>
<dbReference type="GO" id="GO:1901982">
    <property type="term" value="F:maltose binding"/>
    <property type="evidence" value="ECO:0007669"/>
    <property type="project" value="TreeGrafter"/>
</dbReference>
<dbReference type="AlphaFoldDB" id="A0A410WZ61"/>
<dbReference type="Pfam" id="PF01547">
    <property type="entry name" value="SBP_bac_1"/>
    <property type="match status" value="1"/>
</dbReference>
<dbReference type="OrthoDB" id="9795467at2"/>
<dbReference type="Proteomes" id="UP000288943">
    <property type="component" value="Chromosome"/>
</dbReference>
<keyword evidence="3 4" id="KW-0732">Signal</keyword>
<comment type="similarity">
    <text evidence="1">Belongs to the bacterial solute-binding protein 1 family.</text>
</comment>
<gene>
    <name evidence="5" type="ORF">PC41400_18105</name>
</gene>
<dbReference type="PANTHER" id="PTHR30061">
    <property type="entry name" value="MALTOSE-BINDING PERIPLASMIC PROTEIN"/>
    <property type="match status" value="1"/>
</dbReference>
<feature type="signal peptide" evidence="4">
    <location>
        <begin position="1"/>
        <end position="25"/>
    </location>
</feature>
<keyword evidence="2" id="KW-0813">Transport</keyword>
<dbReference type="InterPro" id="IPR006059">
    <property type="entry name" value="SBP"/>
</dbReference>
<dbReference type="GO" id="GO:0015768">
    <property type="term" value="P:maltose transport"/>
    <property type="evidence" value="ECO:0007669"/>
    <property type="project" value="TreeGrafter"/>
</dbReference>